<evidence type="ECO:0000313" key="3">
    <source>
        <dbReference type="EMBL" id="MBA4541602.1"/>
    </source>
</evidence>
<dbReference type="Proteomes" id="UP000530514">
    <property type="component" value="Unassembled WGS sequence"/>
</dbReference>
<keyword evidence="4" id="KW-1185">Reference proteome</keyword>
<keyword evidence="1" id="KW-0175">Coiled coil</keyword>
<sequence length="96" mass="11312">MVMKHGVLVVSGILLLLFGISQLTMGSGSPLADAFALTWVILMLFYIMANARQMRRMQEQRRKRMEAERRLEWLAAERKWKKEQMKMRRVKSVSLQ</sequence>
<dbReference type="EMBL" id="JACEIP010000002">
    <property type="protein sequence ID" value="MBA4541602.1"/>
    <property type="molecule type" value="Genomic_DNA"/>
</dbReference>
<proteinExistence type="predicted"/>
<keyword evidence="2" id="KW-0472">Membrane</keyword>
<reference evidence="3 4" key="1">
    <citation type="submission" date="2020-07" db="EMBL/GenBank/DDBJ databases">
        <authorList>
            <person name="Feng H."/>
        </authorList>
    </citation>
    <scope>NUCLEOTIDE SEQUENCE [LARGE SCALE GENOMIC DNA]</scope>
    <source>
        <strain evidence="4">s-11</strain>
    </source>
</reference>
<accession>A0A7W2AFW6</accession>
<evidence type="ECO:0000313" key="4">
    <source>
        <dbReference type="Proteomes" id="UP000530514"/>
    </source>
</evidence>
<feature type="coiled-coil region" evidence="1">
    <location>
        <begin position="48"/>
        <end position="77"/>
    </location>
</feature>
<keyword evidence="2" id="KW-1133">Transmembrane helix</keyword>
<comment type="caution">
    <text evidence="3">The sequence shown here is derived from an EMBL/GenBank/DDBJ whole genome shotgun (WGS) entry which is preliminary data.</text>
</comment>
<dbReference type="RefSeq" id="WP_160173854.1">
    <property type="nucleotide sequence ID" value="NZ_JACEIP010000002.1"/>
</dbReference>
<name>A0A7W2AFW6_9BACL</name>
<feature type="transmembrane region" description="Helical" evidence="2">
    <location>
        <begin position="36"/>
        <end position="54"/>
    </location>
</feature>
<protein>
    <submittedName>
        <fullName evidence="3">Uncharacterized protein</fullName>
    </submittedName>
</protein>
<gene>
    <name evidence="3" type="ORF">H1164_01605</name>
</gene>
<dbReference type="AlphaFoldDB" id="A0A7W2AFW6"/>
<keyword evidence="2" id="KW-0812">Transmembrane</keyword>
<organism evidence="3 4">
    <name type="scientific">Thermoactinomyces daqus</name>
    <dbReference type="NCBI Taxonomy" id="1329516"/>
    <lineage>
        <taxon>Bacteria</taxon>
        <taxon>Bacillati</taxon>
        <taxon>Bacillota</taxon>
        <taxon>Bacilli</taxon>
        <taxon>Bacillales</taxon>
        <taxon>Thermoactinomycetaceae</taxon>
        <taxon>Thermoactinomyces</taxon>
    </lineage>
</organism>
<evidence type="ECO:0000256" key="2">
    <source>
        <dbReference type="SAM" id="Phobius"/>
    </source>
</evidence>
<evidence type="ECO:0000256" key="1">
    <source>
        <dbReference type="SAM" id="Coils"/>
    </source>
</evidence>